<evidence type="ECO:0000313" key="4">
    <source>
        <dbReference type="Proteomes" id="UP000584670"/>
    </source>
</evidence>
<comment type="caution">
    <text evidence="3">The sequence shown here is derived from an EMBL/GenBank/DDBJ whole genome shotgun (WGS) entry which is preliminary data.</text>
</comment>
<keyword evidence="1 2" id="KW-0732">Signal</keyword>
<gene>
    <name evidence="3" type="ORF">H4N64_04865</name>
</gene>
<proteinExistence type="predicted"/>
<dbReference type="AlphaFoldDB" id="A0A7X1IYJ4"/>
<dbReference type="PANTHER" id="PTHR46580">
    <property type="entry name" value="SENSOR KINASE-RELATED"/>
    <property type="match status" value="1"/>
</dbReference>
<dbReference type="InterPro" id="IPR028994">
    <property type="entry name" value="Integrin_alpha_N"/>
</dbReference>
<name>A0A7X1IYJ4_9ACTN</name>
<organism evidence="3 4">
    <name type="scientific">Streptomyces cupreus</name>
    <dbReference type="NCBI Taxonomy" id="2759956"/>
    <lineage>
        <taxon>Bacteria</taxon>
        <taxon>Bacillati</taxon>
        <taxon>Actinomycetota</taxon>
        <taxon>Actinomycetes</taxon>
        <taxon>Kitasatosporales</taxon>
        <taxon>Streptomycetaceae</taxon>
        <taxon>Streptomyces</taxon>
    </lineage>
</organism>
<dbReference type="PANTHER" id="PTHR46580:SF4">
    <property type="entry name" value="ATP_GTP-BINDING PROTEIN"/>
    <property type="match status" value="1"/>
</dbReference>
<dbReference type="Pfam" id="PF13517">
    <property type="entry name" value="FG-GAP_3"/>
    <property type="match status" value="2"/>
</dbReference>
<dbReference type="Gene3D" id="2.130.10.130">
    <property type="entry name" value="Integrin alpha, N-terminal"/>
    <property type="match status" value="2"/>
</dbReference>
<dbReference type="InterPro" id="IPR013517">
    <property type="entry name" value="FG-GAP"/>
</dbReference>
<dbReference type="RefSeq" id="WP_186280853.1">
    <property type="nucleotide sequence ID" value="NZ_JACMSF010000004.1"/>
</dbReference>
<accession>A0A7X1IYJ4</accession>
<evidence type="ECO:0000313" key="3">
    <source>
        <dbReference type="EMBL" id="MBC2900945.1"/>
    </source>
</evidence>
<protein>
    <submittedName>
        <fullName evidence="3">VCBS repeat-containing protein</fullName>
    </submittedName>
</protein>
<evidence type="ECO:0000256" key="2">
    <source>
        <dbReference type="SAM" id="SignalP"/>
    </source>
</evidence>
<reference evidence="3 4" key="1">
    <citation type="submission" date="2020-08" db="EMBL/GenBank/DDBJ databases">
        <title>Streptomyces sp. PSKA01 genome sequencing and assembly.</title>
        <authorList>
            <person name="Mandal S."/>
            <person name="Maiti P.K."/>
            <person name="Das P."/>
        </authorList>
    </citation>
    <scope>NUCLEOTIDE SEQUENCE [LARGE SCALE GENOMIC DNA]</scope>
    <source>
        <strain evidence="3 4">PSKA01</strain>
    </source>
</reference>
<feature type="chain" id="PRO_5030909769" evidence="2">
    <location>
        <begin position="27"/>
        <end position="299"/>
    </location>
</feature>
<dbReference type="EMBL" id="JACMSF010000004">
    <property type="protein sequence ID" value="MBC2900945.1"/>
    <property type="molecule type" value="Genomic_DNA"/>
</dbReference>
<evidence type="ECO:0000256" key="1">
    <source>
        <dbReference type="ARBA" id="ARBA00022729"/>
    </source>
</evidence>
<dbReference type="Proteomes" id="UP000584670">
    <property type="component" value="Unassembled WGS sequence"/>
</dbReference>
<sequence length="299" mass="30949">MSVRRSLVVALALLGATVGATSLAHAMPETVRQDFNGDGYEDLVTGVPNGLVAGKKRAGYVAVVYGSKTGPGTRKVYTQASPGIPGTVESHDLFGAHLAVGDLDGDGYVDLLVESDNEQWVQDGVARDGNRSVLWGSSSGFTSGKVLPALTTSLHQGGTTLSGDFNGDGHQDLARPGDVRFGPFGRDGNAASVQQGAEFIESDQTTALAAGDTDGDGITDVVALAREYGRDADNQFVYSVTLARGSRDGLLPPTSLTGFRTAEPWHESLAVGDVDGDGRAEIVTGGGNDIRILTATVRA</sequence>
<keyword evidence="4" id="KW-1185">Reference proteome</keyword>
<feature type="signal peptide" evidence="2">
    <location>
        <begin position="1"/>
        <end position="26"/>
    </location>
</feature>
<dbReference type="SUPFAM" id="SSF69318">
    <property type="entry name" value="Integrin alpha N-terminal domain"/>
    <property type="match status" value="1"/>
</dbReference>